<dbReference type="InterPro" id="IPR004013">
    <property type="entry name" value="PHP_dom"/>
</dbReference>
<dbReference type="Pfam" id="PF02811">
    <property type="entry name" value="PHP"/>
    <property type="match status" value="1"/>
</dbReference>
<dbReference type="Pfam" id="PF16392">
    <property type="entry name" value="DUF5001"/>
    <property type="match status" value="1"/>
</dbReference>
<feature type="domain" description="Polymerase/histidinol phosphatase N-terminal" evidence="2">
    <location>
        <begin position="39"/>
        <end position="116"/>
    </location>
</feature>
<dbReference type="AlphaFoldDB" id="A0A512CAD2"/>
<dbReference type="InterPro" id="IPR003141">
    <property type="entry name" value="Pol/His_phosphatase_N"/>
</dbReference>
<dbReference type="GO" id="GO:0035312">
    <property type="term" value="F:5'-3' DNA exonuclease activity"/>
    <property type="evidence" value="ECO:0007669"/>
    <property type="project" value="TreeGrafter"/>
</dbReference>
<proteinExistence type="predicted"/>
<evidence type="ECO:0000313" key="3">
    <source>
        <dbReference type="EMBL" id="GEO21145.1"/>
    </source>
</evidence>
<dbReference type="Proteomes" id="UP000321301">
    <property type="component" value="Unassembled WGS sequence"/>
</dbReference>
<reference evidence="3 4" key="1">
    <citation type="submission" date="2019-07" db="EMBL/GenBank/DDBJ databases">
        <title>Whole genome shotgun sequence of Cyclobacterium qasimii NBRC 106168.</title>
        <authorList>
            <person name="Hosoyama A."/>
            <person name="Uohara A."/>
            <person name="Ohji S."/>
            <person name="Ichikawa N."/>
        </authorList>
    </citation>
    <scope>NUCLEOTIDE SEQUENCE [LARGE SCALE GENOMIC DNA]</scope>
    <source>
        <strain evidence="3 4">NBRC 106168</strain>
    </source>
</reference>
<keyword evidence="1" id="KW-0732">Signal</keyword>
<dbReference type="PANTHER" id="PTHR42924:SF3">
    <property type="entry name" value="POLYMERASE_HISTIDINOL PHOSPHATASE N-TERMINAL DOMAIN-CONTAINING PROTEIN"/>
    <property type="match status" value="1"/>
</dbReference>
<sequence length="388" mass="44017">MQQKFKILLLVAMVISSISFAQNSKITVPDIPGFYTLKGDFHMHTVFSDGHVWPTFRVKEALRDDLDVISLTEHIDYEGFPDLIDKDYNKSYEIASKAAANKGLIIIKGVEISPRVAPYHHNALFLEDANILPTAYMKSGKAEFVMKDSITHDQLMGPFLAAQKQNAFVVYNHPSWSWWDKKDTVLFTAFHQELLDRDILAGVEVVNSGNYNVIAHRMALEHDLAMLCNTDEHYDNHPRYKDTHRPMTLVFAKEKTAAGVEEALFAKRTALYFGDYVVARKPEAEALFKSSLEVYIERKLRKAEPLMVVNFVNNSDIPFQTTIKAEYDIEGYPLGQVKISPHDTTKVILKAVWKYPEETRIKVTVENVLVSPDAGLTTGFILSTEGKK</sequence>
<evidence type="ECO:0000259" key="2">
    <source>
        <dbReference type="SMART" id="SM00481"/>
    </source>
</evidence>
<dbReference type="InterPro" id="IPR052018">
    <property type="entry name" value="PHP_domain"/>
</dbReference>
<evidence type="ECO:0000256" key="1">
    <source>
        <dbReference type="SAM" id="SignalP"/>
    </source>
</evidence>
<keyword evidence="4" id="KW-1185">Reference proteome</keyword>
<comment type="caution">
    <text evidence="3">The sequence shown here is derived from an EMBL/GenBank/DDBJ whole genome shotgun (WGS) entry which is preliminary data.</text>
</comment>
<gene>
    <name evidence="3" type="ORF">CQA01_16790</name>
</gene>
<accession>A0A512CAD2</accession>
<feature type="signal peptide" evidence="1">
    <location>
        <begin position="1"/>
        <end position="21"/>
    </location>
</feature>
<name>A0A512CAD2_9BACT</name>
<evidence type="ECO:0000313" key="4">
    <source>
        <dbReference type="Proteomes" id="UP000321301"/>
    </source>
</evidence>
<dbReference type="EMBL" id="BJYV01000006">
    <property type="protein sequence ID" value="GEO21145.1"/>
    <property type="molecule type" value="Genomic_DNA"/>
</dbReference>
<dbReference type="SUPFAM" id="SSF89550">
    <property type="entry name" value="PHP domain-like"/>
    <property type="match status" value="1"/>
</dbReference>
<dbReference type="Gene3D" id="3.20.20.140">
    <property type="entry name" value="Metal-dependent hydrolases"/>
    <property type="match status" value="1"/>
</dbReference>
<dbReference type="PANTHER" id="PTHR42924">
    <property type="entry name" value="EXONUCLEASE"/>
    <property type="match status" value="1"/>
</dbReference>
<dbReference type="SMART" id="SM00481">
    <property type="entry name" value="POLIIIAc"/>
    <property type="match status" value="1"/>
</dbReference>
<protein>
    <submittedName>
        <fullName evidence="3">Histidinol-phosphatase</fullName>
    </submittedName>
</protein>
<dbReference type="RefSeq" id="WP_020889614.1">
    <property type="nucleotide sequence ID" value="NZ_BJYV01000006.1"/>
</dbReference>
<feature type="chain" id="PRO_5022146771" evidence="1">
    <location>
        <begin position="22"/>
        <end position="388"/>
    </location>
</feature>
<organism evidence="3 4">
    <name type="scientific">Cyclobacterium qasimii</name>
    <dbReference type="NCBI Taxonomy" id="1350429"/>
    <lineage>
        <taxon>Bacteria</taxon>
        <taxon>Pseudomonadati</taxon>
        <taxon>Bacteroidota</taxon>
        <taxon>Cytophagia</taxon>
        <taxon>Cytophagales</taxon>
        <taxon>Cyclobacteriaceae</taxon>
        <taxon>Cyclobacterium</taxon>
    </lineage>
</organism>
<dbReference type="InterPro" id="IPR016195">
    <property type="entry name" value="Pol/histidinol_Pase-like"/>
</dbReference>
<dbReference type="GO" id="GO:0004534">
    <property type="term" value="F:5'-3' RNA exonuclease activity"/>
    <property type="evidence" value="ECO:0007669"/>
    <property type="project" value="TreeGrafter"/>
</dbReference>
<dbReference type="InterPro" id="IPR032165">
    <property type="entry name" value="DUF5001"/>
</dbReference>